<evidence type="ECO:0000256" key="1">
    <source>
        <dbReference type="SAM" id="SignalP"/>
    </source>
</evidence>
<name>A0A067NB27_BOTB1</name>
<dbReference type="AlphaFoldDB" id="A0A067NB27"/>
<keyword evidence="3" id="KW-1185">Reference proteome</keyword>
<gene>
    <name evidence="2" type="ORF">BOTBODRAFT_324154</name>
</gene>
<reference evidence="3" key="1">
    <citation type="journal article" date="2014" name="Proc. Natl. Acad. Sci. U.S.A.">
        <title>Extensive sampling of basidiomycete genomes demonstrates inadequacy of the white-rot/brown-rot paradigm for wood decay fungi.</title>
        <authorList>
            <person name="Riley R."/>
            <person name="Salamov A.A."/>
            <person name="Brown D.W."/>
            <person name="Nagy L.G."/>
            <person name="Floudas D."/>
            <person name="Held B.W."/>
            <person name="Levasseur A."/>
            <person name="Lombard V."/>
            <person name="Morin E."/>
            <person name="Otillar R."/>
            <person name="Lindquist E.A."/>
            <person name="Sun H."/>
            <person name="LaButti K.M."/>
            <person name="Schmutz J."/>
            <person name="Jabbour D."/>
            <person name="Luo H."/>
            <person name="Baker S.E."/>
            <person name="Pisabarro A.G."/>
            <person name="Walton J.D."/>
            <person name="Blanchette R.A."/>
            <person name="Henrissat B."/>
            <person name="Martin F."/>
            <person name="Cullen D."/>
            <person name="Hibbett D.S."/>
            <person name="Grigoriev I.V."/>
        </authorList>
    </citation>
    <scope>NUCLEOTIDE SEQUENCE [LARGE SCALE GENOMIC DNA]</scope>
    <source>
        <strain evidence="3">FD-172 SS1</strain>
    </source>
</reference>
<evidence type="ECO:0000313" key="3">
    <source>
        <dbReference type="Proteomes" id="UP000027195"/>
    </source>
</evidence>
<dbReference type="InParanoid" id="A0A067NB27"/>
<proteinExistence type="predicted"/>
<keyword evidence="1" id="KW-0732">Signal</keyword>
<protein>
    <submittedName>
        <fullName evidence="2">Uncharacterized protein</fullName>
    </submittedName>
</protein>
<dbReference type="HOGENOM" id="CLU_1396087_0_0_1"/>
<dbReference type="EMBL" id="KL198017">
    <property type="protein sequence ID" value="KDQ20976.1"/>
    <property type="molecule type" value="Genomic_DNA"/>
</dbReference>
<sequence>MPPPIAFDSFLSLLTWFASCCIRLYLPPTRLPSYTLSFLVPILLAMTPSPRPRSFPTSLDIHATQKPQTSIVFSLFLLSPPPSLFAIHCYRITSSSLPPVSGVDPLWTHARSVLGTSSCLSRLPRVPFCQHGKGRTGVRLGRFIALPLQTHTRISSLPLRPPLCLAVYRFAVYGSHGSLEDYDRTMLDQICEKII</sequence>
<feature type="chain" id="PRO_5001642077" evidence="1">
    <location>
        <begin position="21"/>
        <end position="195"/>
    </location>
</feature>
<evidence type="ECO:0000313" key="2">
    <source>
        <dbReference type="EMBL" id="KDQ20976.1"/>
    </source>
</evidence>
<accession>A0A067NB27</accession>
<feature type="signal peptide" evidence="1">
    <location>
        <begin position="1"/>
        <end position="20"/>
    </location>
</feature>
<organism evidence="2 3">
    <name type="scientific">Botryobasidium botryosum (strain FD-172 SS1)</name>
    <dbReference type="NCBI Taxonomy" id="930990"/>
    <lineage>
        <taxon>Eukaryota</taxon>
        <taxon>Fungi</taxon>
        <taxon>Dikarya</taxon>
        <taxon>Basidiomycota</taxon>
        <taxon>Agaricomycotina</taxon>
        <taxon>Agaricomycetes</taxon>
        <taxon>Cantharellales</taxon>
        <taxon>Botryobasidiaceae</taxon>
        <taxon>Botryobasidium</taxon>
    </lineage>
</organism>
<dbReference type="Proteomes" id="UP000027195">
    <property type="component" value="Unassembled WGS sequence"/>
</dbReference>